<evidence type="ECO:0000256" key="1">
    <source>
        <dbReference type="ARBA" id="ARBA00004141"/>
    </source>
</evidence>
<evidence type="ECO:0000256" key="8">
    <source>
        <dbReference type="ARBA" id="ARBA00023303"/>
    </source>
</evidence>
<comment type="similarity">
    <text evidence="2">Belongs to the aromatic acid exporter (TC 2.A.85) family.</text>
</comment>
<evidence type="ECO:0000256" key="7">
    <source>
        <dbReference type="ARBA" id="ARBA00023136"/>
    </source>
</evidence>
<evidence type="ECO:0000256" key="6">
    <source>
        <dbReference type="ARBA" id="ARBA00023065"/>
    </source>
</evidence>
<dbReference type="EMBL" id="VIEB01000118">
    <property type="protein sequence ID" value="TQE05599.1"/>
    <property type="molecule type" value="Genomic_DNA"/>
</dbReference>
<accession>A0A540N3M1</accession>
<evidence type="ECO:0000256" key="2">
    <source>
        <dbReference type="ARBA" id="ARBA00007079"/>
    </source>
</evidence>
<keyword evidence="8" id="KW-0407">Ion channel</keyword>
<dbReference type="AlphaFoldDB" id="A0A540N3M1"/>
<keyword evidence="4 10" id="KW-0812">Transmembrane</keyword>
<dbReference type="STRING" id="106549.A0A540N3M1"/>
<dbReference type="PANTHER" id="PTHR31086">
    <property type="entry name" value="ALUMINUM-ACTIVATED MALATE TRANSPORTER 10"/>
    <property type="match status" value="1"/>
</dbReference>
<dbReference type="InterPro" id="IPR020966">
    <property type="entry name" value="ALMT"/>
</dbReference>
<protein>
    <submittedName>
        <fullName evidence="11">Uncharacterized protein</fullName>
    </submittedName>
</protein>
<evidence type="ECO:0000256" key="5">
    <source>
        <dbReference type="ARBA" id="ARBA00022989"/>
    </source>
</evidence>
<evidence type="ECO:0000256" key="3">
    <source>
        <dbReference type="ARBA" id="ARBA00022448"/>
    </source>
</evidence>
<organism evidence="11 12">
    <name type="scientific">Malus baccata</name>
    <name type="common">Siberian crab apple</name>
    <name type="synonym">Pyrus baccata</name>
    <dbReference type="NCBI Taxonomy" id="106549"/>
    <lineage>
        <taxon>Eukaryota</taxon>
        <taxon>Viridiplantae</taxon>
        <taxon>Streptophyta</taxon>
        <taxon>Embryophyta</taxon>
        <taxon>Tracheophyta</taxon>
        <taxon>Spermatophyta</taxon>
        <taxon>Magnoliopsida</taxon>
        <taxon>eudicotyledons</taxon>
        <taxon>Gunneridae</taxon>
        <taxon>Pentapetalae</taxon>
        <taxon>rosids</taxon>
        <taxon>fabids</taxon>
        <taxon>Rosales</taxon>
        <taxon>Rosaceae</taxon>
        <taxon>Amygdaloideae</taxon>
        <taxon>Maleae</taxon>
        <taxon>Malus</taxon>
    </lineage>
</organism>
<feature type="region of interest" description="Disordered" evidence="9">
    <location>
        <begin position="1"/>
        <end position="20"/>
    </location>
</feature>
<dbReference type="Proteomes" id="UP000315295">
    <property type="component" value="Unassembled WGS sequence"/>
</dbReference>
<keyword evidence="7 10" id="KW-0472">Membrane</keyword>
<dbReference type="Pfam" id="PF11744">
    <property type="entry name" value="ALMT"/>
    <property type="match status" value="1"/>
</dbReference>
<dbReference type="GO" id="GO:0016020">
    <property type="term" value="C:membrane"/>
    <property type="evidence" value="ECO:0007669"/>
    <property type="project" value="UniProtKB-SubCell"/>
</dbReference>
<keyword evidence="6" id="KW-0406">Ion transport</keyword>
<gene>
    <name evidence="11" type="ORF">C1H46_008732</name>
</gene>
<dbReference type="GO" id="GO:0034220">
    <property type="term" value="P:monoatomic ion transmembrane transport"/>
    <property type="evidence" value="ECO:0007669"/>
    <property type="project" value="UniProtKB-KW"/>
</dbReference>
<name>A0A540N3M1_MALBA</name>
<keyword evidence="3" id="KW-0813">Transport</keyword>
<evidence type="ECO:0000313" key="12">
    <source>
        <dbReference type="Proteomes" id="UP000315295"/>
    </source>
</evidence>
<comment type="subcellular location">
    <subcellularLocation>
        <location evidence="1">Membrane</location>
        <topology evidence="1">Multi-pass membrane protein</topology>
    </subcellularLocation>
</comment>
<evidence type="ECO:0000256" key="4">
    <source>
        <dbReference type="ARBA" id="ARBA00022692"/>
    </source>
</evidence>
<keyword evidence="5 10" id="KW-1133">Transmembrane helix</keyword>
<keyword evidence="12" id="KW-1185">Reference proteome</keyword>
<evidence type="ECO:0000313" key="11">
    <source>
        <dbReference type="EMBL" id="TQE05599.1"/>
    </source>
</evidence>
<evidence type="ECO:0000256" key="9">
    <source>
        <dbReference type="SAM" id="MobiDB-lite"/>
    </source>
</evidence>
<reference evidence="11 12" key="1">
    <citation type="journal article" date="2019" name="G3 (Bethesda)">
        <title>Sequencing of a Wild Apple (Malus baccata) Genome Unravels the Differences Between Cultivated and Wild Apple Species Regarding Disease Resistance and Cold Tolerance.</title>
        <authorList>
            <person name="Chen X."/>
        </authorList>
    </citation>
    <scope>NUCLEOTIDE SEQUENCE [LARGE SCALE GENOMIC DNA]</scope>
    <source>
        <strain evidence="12">cv. Shandingzi</strain>
        <tissue evidence="11">Leaves</tissue>
    </source>
</reference>
<comment type="caution">
    <text evidence="11">The sequence shown here is derived from an EMBL/GenBank/DDBJ whole genome shotgun (WGS) entry which is preliminary data.</text>
</comment>
<dbReference type="GO" id="GO:0015743">
    <property type="term" value="P:malate transport"/>
    <property type="evidence" value="ECO:0007669"/>
    <property type="project" value="InterPro"/>
</dbReference>
<feature type="transmembrane region" description="Helical" evidence="10">
    <location>
        <begin position="54"/>
        <end position="71"/>
    </location>
</feature>
<evidence type="ECO:0000256" key="10">
    <source>
        <dbReference type="SAM" id="Phobius"/>
    </source>
</evidence>
<proteinExistence type="inferred from homology"/>
<sequence>MASPAVRDQDNHNDAENSSIGYCGKVMNKVVEFPRKLKKLGQDDPRRIVHSLKVGLAVLLVSLLCYFQPFYNGLGDTAMLSSNFQ</sequence>